<dbReference type="InterPro" id="IPR036410">
    <property type="entry name" value="HSP_DnaJ_Cys-rich_dom_sf"/>
</dbReference>
<dbReference type="InterPro" id="IPR011990">
    <property type="entry name" value="TPR-like_helical_dom_sf"/>
</dbReference>
<dbReference type="STRING" id="153721.MYP_753"/>
<dbReference type="SUPFAM" id="SSF48452">
    <property type="entry name" value="TPR-like"/>
    <property type="match status" value="1"/>
</dbReference>
<keyword evidence="2" id="KW-0346">Stress response</keyword>
<evidence type="ECO:0000313" key="2">
    <source>
        <dbReference type="EMBL" id="GAL83526.1"/>
    </source>
</evidence>
<comment type="caution">
    <text evidence="2">The sequence shown here is derived from an EMBL/GenBank/DDBJ whole genome shotgun (WGS) entry which is preliminary data.</text>
</comment>
<evidence type="ECO:0000256" key="1">
    <source>
        <dbReference type="SAM" id="SignalP"/>
    </source>
</evidence>
<name>A0A098L9D7_9BACT</name>
<protein>
    <submittedName>
        <fullName evidence="2">DNAJ-like chaperone heat shock protein</fullName>
    </submittedName>
</protein>
<dbReference type="OrthoDB" id="837043at2"/>
<dbReference type="EMBL" id="BBLT01000001">
    <property type="protein sequence ID" value="GAL83526.1"/>
    <property type="molecule type" value="Genomic_DNA"/>
</dbReference>
<evidence type="ECO:0000313" key="3">
    <source>
        <dbReference type="Proteomes" id="UP000030185"/>
    </source>
</evidence>
<feature type="signal peptide" evidence="1">
    <location>
        <begin position="1"/>
        <end position="19"/>
    </location>
</feature>
<reference evidence="2 3" key="1">
    <citation type="submission" date="2014-09" db="EMBL/GenBank/DDBJ databases">
        <title>Sporocytophaga myxococcoides PG-01 genome sequencing.</title>
        <authorList>
            <person name="Liu L."/>
            <person name="Gao P.J."/>
            <person name="Chen G.J."/>
            <person name="Wang L.S."/>
        </authorList>
    </citation>
    <scope>NUCLEOTIDE SEQUENCE [LARGE SCALE GENOMIC DNA]</scope>
    <source>
        <strain evidence="2 3">PG-01</strain>
    </source>
</reference>
<proteinExistence type="predicted"/>
<dbReference type="PANTHER" id="PTHR15852:SF54">
    <property type="entry name" value="PROTEIN SSUH2 HOMOLOG"/>
    <property type="match status" value="1"/>
</dbReference>
<dbReference type="RefSeq" id="WP_045458518.1">
    <property type="nucleotide sequence ID" value="NZ_BBLT01000001.1"/>
</dbReference>
<gene>
    <name evidence="2" type="ORF">MYP_753</name>
</gene>
<dbReference type="PANTHER" id="PTHR15852">
    <property type="entry name" value="PLASTID TRANSCRIPTIONALLY ACTIVE PROTEIN"/>
    <property type="match status" value="1"/>
</dbReference>
<keyword evidence="1" id="KW-0732">Signal</keyword>
<organism evidence="2 3">
    <name type="scientific">Sporocytophaga myxococcoides</name>
    <dbReference type="NCBI Taxonomy" id="153721"/>
    <lineage>
        <taxon>Bacteria</taxon>
        <taxon>Pseudomonadati</taxon>
        <taxon>Bacteroidota</taxon>
        <taxon>Cytophagia</taxon>
        <taxon>Cytophagales</taxon>
        <taxon>Cytophagaceae</taxon>
        <taxon>Sporocytophaga</taxon>
    </lineage>
</organism>
<feature type="chain" id="PRO_5001944498" evidence="1">
    <location>
        <begin position="20"/>
        <end position="210"/>
    </location>
</feature>
<accession>A0A098L9D7</accession>
<dbReference type="SUPFAM" id="SSF57938">
    <property type="entry name" value="DnaJ/Hsp40 cysteine-rich domain"/>
    <property type="match status" value="1"/>
</dbReference>
<sequence>MKKWFFIIFINLLSLNLFAQNKTDSLITVYLQEAKILISRNNFIEAERTIKKVFDTKSVLPDETVYLYGITQFGVGNYKGSITAMEKYLSLTGKKGEFYTEAQQYIKDAHCHESGYYEAVELCDMCFGSGDEEAPCPNCRGKGKILCTVCKGSGVNRESKSYGDSFHKCSKCEGSGFGNCGQCKGKGIVHIACISCQGSGKIKVRKKCNK</sequence>
<dbReference type="eggNOG" id="COG0484">
    <property type="taxonomic scope" value="Bacteria"/>
</dbReference>
<dbReference type="AlphaFoldDB" id="A0A098L9D7"/>
<dbReference type="Proteomes" id="UP000030185">
    <property type="component" value="Unassembled WGS sequence"/>
</dbReference>
<keyword evidence="3" id="KW-1185">Reference proteome</keyword>